<comment type="caution">
    <text evidence="2">The sequence shown here is derived from an EMBL/GenBank/DDBJ whole genome shotgun (WGS) entry which is preliminary data.</text>
</comment>
<dbReference type="EMBL" id="QXCT01000001">
    <property type="protein sequence ID" value="MDW9253424.1"/>
    <property type="molecule type" value="Genomic_DNA"/>
</dbReference>
<name>A0AAW9CS43_BURTH</name>
<sequence length="60" mass="6912">MRSRRVRSFQPRTTTLTRLLSALFGFTRPNRGGAHRRPFHRRRGSTASDDATRCGEFAFS</sequence>
<dbReference type="Proteomes" id="UP001272137">
    <property type="component" value="Unassembled WGS sequence"/>
</dbReference>
<evidence type="ECO:0000313" key="2">
    <source>
        <dbReference type="EMBL" id="MDW9253424.1"/>
    </source>
</evidence>
<evidence type="ECO:0000313" key="3">
    <source>
        <dbReference type="Proteomes" id="UP001272137"/>
    </source>
</evidence>
<feature type="region of interest" description="Disordered" evidence="1">
    <location>
        <begin position="30"/>
        <end position="50"/>
    </location>
</feature>
<accession>A0AAW9CS43</accession>
<protein>
    <submittedName>
        <fullName evidence="2">Uncharacterized protein</fullName>
    </submittedName>
</protein>
<proteinExistence type="predicted"/>
<reference evidence="2" key="1">
    <citation type="submission" date="2018-08" db="EMBL/GenBank/DDBJ databases">
        <title>Identification of Burkholderia cepacia strains that express a Burkholderia pseudomallei-like capsular polysaccharide.</title>
        <authorList>
            <person name="Burtnick M.N."/>
            <person name="Vongsouvath M."/>
            <person name="Newton P."/>
            <person name="Wuthiekanun V."/>
            <person name="Limmathurotsakul D."/>
            <person name="Brett P.J."/>
            <person name="Chantratita N."/>
            <person name="Dance D.A."/>
        </authorList>
    </citation>
    <scope>NUCLEOTIDE SEQUENCE</scope>
    <source>
        <strain evidence="2">SBXCC001</strain>
    </source>
</reference>
<organism evidence="2 3">
    <name type="scientific">Burkholderia thailandensis</name>
    <dbReference type="NCBI Taxonomy" id="57975"/>
    <lineage>
        <taxon>Bacteria</taxon>
        <taxon>Pseudomonadati</taxon>
        <taxon>Pseudomonadota</taxon>
        <taxon>Betaproteobacteria</taxon>
        <taxon>Burkholderiales</taxon>
        <taxon>Burkholderiaceae</taxon>
        <taxon>Burkholderia</taxon>
        <taxon>pseudomallei group</taxon>
    </lineage>
</organism>
<gene>
    <name evidence="2" type="ORF">C7S16_6017</name>
</gene>
<dbReference type="AlphaFoldDB" id="A0AAW9CS43"/>
<feature type="compositionally biased region" description="Basic residues" evidence="1">
    <location>
        <begin position="33"/>
        <end position="44"/>
    </location>
</feature>
<evidence type="ECO:0000256" key="1">
    <source>
        <dbReference type="SAM" id="MobiDB-lite"/>
    </source>
</evidence>